<protein>
    <submittedName>
        <fullName evidence="2">Uncharacterized protein</fullName>
    </submittedName>
</protein>
<keyword evidence="1" id="KW-0732">Signal</keyword>
<evidence type="ECO:0000313" key="3">
    <source>
        <dbReference type="Proteomes" id="UP000664815"/>
    </source>
</evidence>
<comment type="caution">
    <text evidence="2">The sequence shown here is derived from an EMBL/GenBank/DDBJ whole genome shotgun (WGS) entry which is preliminary data.</text>
</comment>
<feature type="signal peptide" evidence="1">
    <location>
        <begin position="1"/>
        <end position="32"/>
    </location>
</feature>
<feature type="chain" id="PRO_5039447526" evidence="1">
    <location>
        <begin position="33"/>
        <end position="69"/>
    </location>
</feature>
<dbReference type="EMBL" id="JAFKMG010000773">
    <property type="protein sequence ID" value="MBN8799362.1"/>
    <property type="molecule type" value="Genomic_DNA"/>
</dbReference>
<organism evidence="2 3">
    <name type="scientific">Stenotrophomonas nitritireducens</name>
    <dbReference type="NCBI Taxonomy" id="83617"/>
    <lineage>
        <taxon>Bacteria</taxon>
        <taxon>Pseudomonadati</taxon>
        <taxon>Pseudomonadota</taxon>
        <taxon>Gammaproteobacteria</taxon>
        <taxon>Lysobacterales</taxon>
        <taxon>Lysobacteraceae</taxon>
        <taxon>Stenotrophomonas</taxon>
    </lineage>
</organism>
<feature type="non-terminal residue" evidence="2">
    <location>
        <position position="69"/>
    </location>
</feature>
<gene>
    <name evidence="2" type="ORF">J0H45_08405</name>
</gene>
<name>A0A9D8PZI3_9GAMM</name>
<evidence type="ECO:0000313" key="2">
    <source>
        <dbReference type="EMBL" id="MBN8799362.1"/>
    </source>
</evidence>
<accession>A0A9D8PZI3</accession>
<dbReference type="AlphaFoldDB" id="A0A9D8PZI3"/>
<dbReference type="Proteomes" id="UP000664815">
    <property type="component" value="Unassembled WGS sequence"/>
</dbReference>
<reference evidence="2" key="1">
    <citation type="submission" date="2021-02" db="EMBL/GenBank/DDBJ databases">
        <title>Thiocyanate and organic carbon inputs drive convergent selection for specific autotrophic Afipia and Thiobacillus strains within complex microbiomes.</title>
        <authorList>
            <person name="Huddy R.J."/>
            <person name="Sachdeva R."/>
            <person name="Kadzinga F."/>
            <person name="Kantor R.S."/>
            <person name="Harrison S.T.L."/>
            <person name="Banfield J.F."/>
        </authorList>
    </citation>
    <scope>NUCLEOTIDE SEQUENCE</scope>
    <source>
        <strain evidence="2">SCN18_10_11_15_R1_P_69_7</strain>
    </source>
</reference>
<sequence length="69" mass="7467">MTRPNRALTPRTGRIAMTFALSLAAISPAALAADAGDRLGLPPSPASTEFVQQRTQFQLHTLLTEQRHP</sequence>
<proteinExistence type="predicted"/>
<evidence type="ECO:0000256" key="1">
    <source>
        <dbReference type="SAM" id="SignalP"/>
    </source>
</evidence>